<comment type="similarity">
    <text evidence="2 6">Belongs to the DNA polymerase alpha subunit B family.</text>
</comment>
<dbReference type="GO" id="GO:0006270">
    <property type="term" value="P:DNA replication initiation"/>
    <property type="evidence" value="ECO:0007669"/>
    <property type="project" value="TreeGrafter"/>
</dbReference>
<dbReference type="InterPro" id="IPR016722">
    <property type="entry name" value="DNA_pol_alpha_bsu"/>
</dbReference>
<feature type="region of interest" description="Disordered" evidence="7">
    <location>
        <begin position="138"/>
        <end position="161"/>
    </location>
</feature>
<evidence type="ECO:0000256" key="3">
    <source>
        <dbReference type="ARBA" id="ARBA00018596"/>
    </source>
</evidence>
<reference evidence="10 11" key="1">
    <citation type="submission" date="2019-01" db="EMBL/GenBank/DDBJ databases">
        <title>Intercellular communication is required for trap formation in the nematode-trapping fungus Duddingtonia flagrans.</title>
        <authorList>
            <person name="Youssar L."/>
            <person name="Wernet V."/>
            <person name="Hensel N."/>
            <person name="Hildebrandt H.-G."/>
            <person name="Fischer R."/>
        </authorList>
    </citation>
    <scope>NUCLEOTIDE SEQUENCE [LARGE SCALE GENOMIC DNA]</scope>
    <source>
        <strain evidence="10 11">CBS H-5679</strain>
    </source>
</reference>
<accession>A0A437ACB7</accession>
<gene>
    <name evidence="10" type="ORF">DFL_002689</name>
</gene>
<dbReference type="Pfam" id="PF22062">
    <property type="entry name" value="OB_DPOA2"/>
    <property type="match status" value="1"/>
</dbReference>
<dbReference type="OrthoDB" id="336885at2759"/>
<dbReference type="Gene3D" id="3.60.21.60">
    <property type="match status" value="2"/>
</dbReference>
<evidence type="ECO:0000256" key="4">
    <source>
        <dbReference type="ARBA" id="ARBA00022705"/>
    </source>
</evidence>
<dbReference type="InterPro" id="IPR054300">
    <property type="entry name" value="OB_DPOA2"/>
</dbReference>
<dbReference type="GO" id="GO:0003677">
    <property type="term" value="F:DNA binding"/>
    <property type="evidence" value="ECO:0007669"/>
    <property type="project" value="InterPro"/>
</dbReference>
<dbReference type="PANTHER" id="PTHR23061:SF12">
    <property type="entry name" value="DNA POLYMERASE ALPHA SUBUNIT B"/>
    <property type="match status" value="1"/>
</dbReference>
<dbReference type="Pfam" id="PF04042">
    <property type="entry name" value="DNA_pol_E_B"/>
    <property type="match status" value="1"/>
</dbReference>
<evidence type="ECO:0000256" key="6">
    <source>
        <dbReference type="PIRNR" id="PIRNR018300"/>
    </source>
</evidence>
<name>A0A437ACB7_ARTFL</name>
<evidence type="ECO:0000256" key="1">
    <source>
        <dbReference type="ARBA" id="ARBA00004123"/>
    </source>
</evidence>
<dbReference type="PANTHER" id="PTHR23061">
    <property type="entry name" value="DNA POLYMERASE 2 ALPHA 70 KDA SUBUNIT"/>
    <property type="match status" value="1"/>
</dbReference>
<keyword evidence="11" id="KW-1185">Reference proteome</keyword>
<evidence type="ECO:0000313" key="10">
    <source>
        <dbReference type="EMBL" id="RVD88507.1"/>
    </source>
</evidence>
<dbReference type="Proteomes" id="UP000283090">
    <property type="component" value="Unassembled WGS sequence"/>
</dbReference>
<protein>
    <recommendedName>
        <fullName evidence="3 6">DNA polymerase alpha subunit B</fullName>
    </recommendedName>
</protein>
<dbReference type="GeneID" id="93585000"/>
<feature type="domain" description="DNA polymerase alpha subunit B OB" evidence="9">
    <location>
        <begin position="258"/>
        <end position="367"/>
    </location>
</feature>
<comment type="function">
    <text evidence="6">Accessory subunit of the DNA polymerase alpha complex (also known as the alpha DNA polymerase-primase complex) which plays an essential role in the initiation of DNA synthesis.</text>
</comment>
<keyword evidence="5 6" id="KW-0539">Nucleus</keyword>
<dbReference type="STRING" id="97331.A0A437ACB7"/>
<dbReference type="GO" id="GO:0005658">
    <property type="term" value="C:alpha DNA polymerase:primase complex"/>
    <property type="evidence" value="ECO:0007669"/>
    <property type="project" value="TreeGrafter"/>
</dbReference>
<evidence type="ECO:0000256" key="5">
    <source>
        <dbReference type="ARBA" id="ARBA00023242"/>
    </source>
</evidence>
<dbReference type="VEuPathDB" id="FungiDB:DFL_002689"/>
<sequence length="680" mass="75723">MWVCCKKKRVCAGRQGSFLDSFKLANSTKLPTLRTPSTYRHHEHLAEKFGELPDEVMVELQNMLRIYNIDAEELFFKWEEYCLKMGEDIKLNLKNITAFKDDARDQFEIEMRVKSKSAQAPAARGPQRTAKNAGDVFNMLDGLTPATPRSSGPSAAKRKFEKAGYETPLAERTSKLAVGSSPVGPGPGFRTPGAVASIPFHSRPDPGKVMEVYNPSIEIPQLPLPDYPGYQSRVQFAALINPHKFQYKPMYQKLTMGSQVLDDRIEEYAAAIQDEHNIPNDLFCNPCSKLPEEVVVVGRIATDVMDSQKRSNEASLLLEASRGGGNGGRVRLDLSALKGYAFYPGMSVAFKAINPTGDKLIVKSVLDPPTYYGAGSKPEEMEEELRKLAAGNFNVFIAAGPYTTDDNLDFEGLTELVDKIVATEPDVVFLSGPFIDTEHPKVKLGDFPVDMNNFSGYVLEDLFKEKITSQLNRITKSMVLLVPSTRDAVSKHVSFPQDRFQRKLLGLQANVQLLTNPCMIALNEIQFGISSADILFHLNMQEVKATGKGIETNTFHRLASYVISSSHFYPLFPAPEASQVGYTTPIDLQWMRLCDFPRNIKPDVLILPSKLPGTVKVVNGVVTINPGFMSTTRASGTYAFMTIEPPTKILEEENVVPPPDPDFTLKHRIYNRARVEIRRI</sequence>
<dbReference type="RefSeq" id="XP_067494051.1">
    <property type="nucleotide sequence ID" value="XM_067631512.1"/>
</dbReference>
<keyword evidence="4 6" id="KW-0235">DNA replication</keyword>
<comment type="caution">
    <text evidence="10">The sequence shown here is derived from an EMBL/GenBank/DDBJ whole genome shotgun (WGS) entry which is preliminary data.</text>
</comment>
<organism evidence="10 11">
    <name type="scientific">Arthrobotrys flagrans</name>
    <name type="common">Nematode-trapping fungus</name>
    <name type="synonym">Trichothecium flagrans</name>
    <dbReference type="NCBI Taxonomy" id="97331"/>
    <lineage>
        <taxon>Eukaryota</taxon>
        <taxon>Fungi</taxon>
        <taxon>Dikarya</taxon>
        <taxon>Ascomycota</taxon>
        <taxon>Pezizomycotina</taxon>
        <taxon>Orbiliomycetes</taxon>
        <taxon>Orbiliales</taxon>
        <taxon>Orbiliaceae</taxon>
        <taxon>Arthrobotrys</taxon>
    </lineage>
</organism>
<evidence type="ECO:0000256" key="2">
    <source>
        <dbReference type="ARBA" id="ARBA00007299"/>
    </source>
</evidence>
<evidence type="ECO:0000313" key="11">
    <source>
        <dbReference type="Proteomes" id="UP000283090"/>
    </source>
</evidence>
<dbReference type="PIRSF" id="PIRSF018300">
    <property type="entry name" value="DNA_pol_alph_2"/>
    <property type="match status" value="1"/>
</dbReference>
<dbReference type="InterPro" id="IPR007185">
    <property type="entry name" value="DNA_pol_a/d/e_bsu"/>
</dbReference>
<evidence type="ECO:0000259" key="9">
    <source>
        <dbReference type="Pfam" id="PF22062"/>
    </source>
</evidence>
<proteinExistence type="inferred from homology"/>
<dbReference type="AlphaFoldDB" id="A0A437ACB7"/>
<evidence type="ECO:0000259" key="8">
    <source>
        <dbReference type="Pfam" id="PF04042"/>
    </source>
</evidence>
<evidence type="ECO:0000256" key="7">
    <source>
        <dbReference type="SAM" id="MobiDB-lite"/>
    </source>
</evidence>
<comment type="subcellular location">
    <subcellularLocation>
        <location evidence="1 6">Nucleus</location>
    </subcellularLocation>
</comment>
<feature type="domain" description="DNA polymerase alpha/delta/epsilon subunit B" evidence="8">
    <location>
        <begin position="395"/>
        <end position="615"/>
    </location>
</feature>
<dbReference type="EMBL" id="SAEB01000003">
    <property type="protein sequence ID" value="RVD88507.1"/>
    <property type="molecule type" value="Genomic_DNA"/>
</dbReference>